<dbReference type="PANTHER" id="PTHR11088:SF89">
    <property type="entry name" value="TRNA DIMETHYLALLYLTRANSFERASE"/>
    <property type="match status" value="1"/>
</dbReference>
<dbReference type="Pfam" id="PF01715">
    <property type="entry name" value="IPPT"/>
    <property type="match status" value="1"/>
</dbReference>
<dbReference type="GO" id="GO:0052381">
    <property type="term" value="F:tRNA dimethylallyltransferase activity"/>
    <property type="evidence" value="ECO:0007669"/>
    <property type="project" value="InterPro"/>
</dbReference>
<dbReference type="InterPro" id="IPR022755">
    <property type="entry name" value="Znf_C2H2_jaz"/>
</dbReference>
<dbReference type="Gene3D" id="3.40.50.300">
    <property type="entry name" value="P-loop containing nucleotide triphosphate hydrolases"/>
    <property type="match status" value="1"/>
</dbReference>
<dbReference type="PANTHER" id="PTHR11088">
    <property type="entry name" value="TRNA DIMETHYLALLYLTRANSFERASE"/>
    <property type="match status" value="1"/>
</dbReference>
<keyword evidence="3" id="KW-0479">Metal-binding</keyword>
<dbReference type="InterPro" id="IPR013087">
    <property type="entry name" value="Znf_C2H2_type"/>
</dbReference>
<comment type="caution">
    <text evidence="10">The sequence shown here is derived from an EMBL/GenBank/DDBJ whole genome shotgun (WGS) entry which is preliminary data.</text>
</comment>
<dbReference type="GO" id="GO:0005524">
    <property type="term" value="F:ATP binding"/>
    <property type="evidence" value="ECO:0007669"/>
    <property type="project" value="UniProtKB-KW"/>
</dbReference>
<keyword evidence="6" id="KW-0862">Zinc</keyword>
<evidence type="ECO:0000256" key="5">
    <source>
        <dbReference type="ARBA" id="ARBA00022771"/>
    </source>
</evidence>
<evidence type="ECO:0000313" key="10">
    <source>
        <dbReference type="EMBL" id="KAL0107321.1"/>
    </source>
</evidence>
<dbReference type="Gene3D" id="3.30.160.60">
    <property type="entry name" value="Classic Zinc Finger"/>
    <property type="match status" value="1"/>
</dbReference>
<dbReference type="GO" id="GO:0008270">
    <property type="term" value="F:zinc ion binding"/>
    <property type="evidence" value="ECO:0007669"/>
    <property type="project" value="UniProtKB-KW"/>
</dbReference>
<organism evidence="10 11">
    <name type="scientific">Cardiocondyla obscurior</name>
    <dbReference type="NCBI Taxonomy" id="286306"/>
    <lineage>
        <taxon>Eukaryota</taxon>
        <taxon>Metazoa</taxon>
        <taxon>Ecdysozoa</taxon>
        <taxon>Arthropoda</taxon>
        <taxon>Hexapoda</taxon>
        <taxon>Insecta</taxon>
        <taxon>Pterygota</taxon>
        <taxon>Neoptera</taxon>
        <taxon>Endopterygota</taxon>
        <taxon>Hymenoptera</taxon>
        <taxon>Apocrita</taxon>
        <taxon>Aculeata</taxon>
        <taxon>Formicoidea</taxon>
        <taxon>Formicidae</taxon>
        <taxon>Myrmicinae</taxon>
        <taxon>Cardiocondyla</taxon>
    </lineage>
</organism>
<gene>
    <name evidence="10" type="ORF">PUN28_015696</name>
</gene>
<dbReference type="Proteomes" id="UP001430953">
    <property type="component" value="Unassembled WGS sequence"/>
</dbReference>
<evidence type="ECO:0000256" key="2">
    <source>
        <dbReference type="ARBA" id="ARBA00022679"/>
    </source>
</evidence>
<keyword evidence="4" id="KW-0547">Nucleotide-binding</keyword>
<dbReference type="Pfam" id="PF12171">
    <property type="entry name" value="zf-C2H2_jaz"/>
    <property type="match status" value="1"/>
</dbReference>
<feature type="region of interest" description="Disordered" evidence="8">
    <location>
        <begin position="398"/>
        <end position="417"/>
    </location>
</feature>
<evidence type="ECO:0000256" key="1">
    <source>
        <dbReference type="ARBA" id="ARBA00005842"/>
    </source>
</evidence>
<dbReference type="HAMAP" id="MF_00185">
    <property type="entry name" value="IPP_trans"/>
    <property type="match status" value="1"/>
</dbReference>
<evidence type="ECO:0000256" key="4">
    <source>
        <dbReference type="ARBA" id="ARBA00022741"/>
    </source>
</evidence>
<reference evidence="10 11" key="1">
    <citation type="submission" date="2023-03" db="EMBL/GenBank/DDBJ databases">
        <title>High recombination rates correlate with genetic variation in Cardiocondyla obscurior ants.</title>
        <authorList>
            <person name="Errbii M."/>
        </authorList>
    </citation>
    <scope>NUCLEOTIDE SEQUENCE [LARGE SCALE GENOMIC DNA]</scope>
    <source>
        <strain evidence="10">Alpha-2009</strain>
        <tissue evidence="10">Whole body</tissue>
    </source>
</reference>
<dbReference type="AlphaFoldDB" id="A0AAW2EY50"/>
<feature type="region of interest" description="Disordered" evidence="8">
    <location>
        <begin position="134"/>
        <end position="177"/>
    </location>
</feature>
<dbReference type="InterPro" id="IPR036236">
    <property type="entry name" value="Znf_C2H2_sf"/>
</dbReference>
<dbReference type="GO" id="GO:0006400">
    <property type="term" value="P:tRNA modification"/>
    <property type="evidence" value="ECO:0007669"/>
    <property type="project" value="TreeGrafter"/>
</dbReference>
<dbReference type="GO" id="GO:0005739">
    <property type="term" value="C:mitochondrion"/>
    <property type="evidence" value="ECO:0007669"/>
    <property type="project" value="TreeGrafter"/>
</dbReference>
<dbReference type="PROSITE" id="PS00028">
    <property type="entry name" value="ZINC_FINGER_C2H2_1"/>
    <property type="match status" value="1"/>
</dbReference>
<evidence type="ECO:0000313" key="11">
    <source>
        <dbReference type="Proteomes" id="UP001430953"/>
    </source>
</evidence>
<sequence length="470" mass="53806">MVDRNEVVMSRVPILVILGATGCGKSRLSIELARRFSGEIISADSMQVYKGLDIVTAKVTPAERKAAPHHMLDVVDPLTNFTVLVFRDMALPIIDNLLTRRKLPIVVGGTNYYIESLLWKILITDPKESLVEVDSSATNSSASIENRSDGRYNVQVDRLNDGDDDDDETAPKKLKFDGSNEELHQRLMEVDPEMANRLHPNNRRKIIRSLEVFHQHGKKHSELLKVQRNAGGCGLGGPLRYSDSVILWLRCNKKVLDKRLNDRVDGMMESGLVQELLDFHRVYNEQRIKSNMSPDYTKGIFQTIGFKEFHAYLILSEEERASEKGKKLLQQGIDDLKLVTRRYAKRQDKWVMNRLIRRDDRQVPPVYSLDCTDVTNWDSRVLEPAAAIISAILNGTKPEQQPMNNESFENKKSTDSSTNVYNYCKVCERVFVEEHQWQDHLKSAKHTKMLKRKEKIAQETQSQKSQLVNS</sequence>
<evidence type="ECO:0000256" key="7">
    <source>
        <dbReference type="ARBA" id="ARBA00022840"/>
    </source>
</evidence>
<evidence type="ECO:0000259" key="9">
    <source>
        <dbReference type="PROSITE" id="PS00028"/>
    </source>
</evidence>
<keyword evidence="11" id="KW-1185">Reference proteome</keyword>
<dbReference type="SUPFAM" id="SSF52540">
    <property type="entry name" value="P-loop containing nucleoside triphosphate hydrolases"/>
    <property type="match status" value="2"/>
</dbReference>
<evidence type="ECO:0000256" key="3">
    <source>
        <dbReference type="ARBA" id="ARBA00022723"/>
    </source>
</evidence>
<dbReference type="EMBL" id="JADYXP020000017">
    <property type="protein sequence ID" value="KAL0107321.1"/>
    <property type="molecule type" value="Genomic_DNA"/>
</dbReference>
<proteinExistence type="inferred from homology"/>
<accession>A0AAW2EY50</accession>
<dbReference type="Gene3D" id="1.10.20.140">
    <property type="match status" value="1"/>
</dbReference>
<evidence type="ECO:0000256" key="8">
    <source>
        <dbReference type="SAM" id="MobiDB-lite"/>
    </source>
</evidence>
<comment type="similarity">
    <text evidence="1">Belongs to the IPP transferase family.</text>
</comment>
<evidence type="ECO:0000256" key="6">
    <source>
        <dbReference type="ARBA" id="ARBA00022833"/>
    </source>
</evidence>
<feature type="domain" description="C2H2-type" evidence="9">
    <location>
        <begin position="424"/>
        <end position="446"/>
    </location>
</feature>
<name>A0AAW2EY50_9HYME</name>
<feature type="compositionally biased region" description="Polar residues" evidence="8">
    <location>
        <begin position="398"/>
        <end position="407"/>
    </location>
</feature>
<keyword evidence="7" id="KW-0067">ATP-binding</keyword>
<dbReference type="InterPro" id="IPR027417">
    <property type="entry name" value="P-loop_NTPase"/>
</dbReference>
<protein>
    <recommendedName>
        <fullName evidence="9">C2H2-type domain-containing protein</fullName>
    </recommendedName>
</protein>
<dbReference type="InterPro" id="IPR039657">
    <property type="entry name" value="Dimethylallyltransferase"/>
</dbReference>
<dbReference type="PROSITE" id="PS51257">
    <property type="entry name" value="PROKAR_LIPOPROTEIN"/>
    <property type="match status" value="1"/>
</dbReference>
<feature type="compositionally biased region" description="Polar residues" evidence="8">
    <location>
        <begin position="135"/>
        <end position="145"/>
    </location>
</feature>
<dbReference type="InterPro" id="IPR018022">
    <property type="entry name" value="IPT"/>
</dbReference>
<keyword evidence="2" id="KW-0808">Transferase</keyword>
<dbReference type="SUPFAM" id="SSF57667">
    <property type="entry name" value="beta-beta-alpha zinc fingers"/>
    <property type="match status" value="1"/>
</dbReference>
<keyword evidence="5" id="KW-0863">Zinc-finger</keyword>